<dbReference type="InterPro" id="IPR000086">
    <property type="entry name" value="NUDIX_hydrolase_dom"/>
</dbReference>
<organism evidence="4">
    <name type="scientific">freshwater metagenome</name>
    <dbReference type="NCBI Taxonomy" id="449393"/>
    <lineage>
        <taxon>unclassified sequences</taxon>
        <taxon>metagenomes</taxon>
        <taxon>ecological metagenomes</taxon>
    </lineage>
</organism>
<evidence type="ECO:0000259" key="2">
    <source>
        <dbReference type="PROSITE" id="PS51462"/>
    </source>
</evidence>
<dbReference type="InterPro" id="IPR020476">
    <property type="entry name" value="Nudix_hydrolase"/>
</dbReference>
<keyword evidence="1" id="KW-0378">Hydrolase</keyword>
<dbReference type="PANTHER" id="PTHR43736:SF1">
    <property type="entry name" value="DIHYDRONEOPTERIN TRIPHOSPHATE DIPHOSPHATASE"/>
    <property type="match status" value="1"/>
</dbReference>
<dbReference type="PRINTS" id="PR00502">
    <property type="entry name" value="NUDIXFAMILY"/>
</dbReference>
<dbReference type="AlphaFoldDB" id="A0A6J7NDD3"/>
<protein>
    <submittedName>
        <fullName evidence="4">Unannotated protein</fullName>
    </submittedName>
</protein>
<proteinExistence type="predicted"/>
<evidence type="ECO:0000256" key="1">
    <source>
        <dbReference type="ARBA" id="ARBA00022801"/>
    </source>
</evidence>
<dbReference type="PROSITE" id="PS51462">
    <property type="entry name" value="NUDIX"/>
    <property type="match status" value="1"/>
</dbReference>
<reference evidence="4" key="1">
    <citation type="submission" date="2020-05" db="EMBL/GenBank/DDBJ databases">
        <authorList>
            <person name="Chiriac C."/>
            <person name="Salcher M."/>
            <person name="Ghai R."/>
            <person name="Kavagutti S V."/>
        </authorList>
    </citation>
    <scope>NUCLEOTIDE SEQUENCE</scope>
</reference>
<name>A0A6J7NDD3_9ZZZZ</name>
<dbReference type="PROSITE" id="PS00893">
    <property type="entry name" value="NUDIX_BOX"/>
    <property type="match status" value="1"/>
</dbReference>
<dbReference type="InterPro" id="IPR015797">
    <property type="entry name" value="NUDIX_hydrolase-like_dom_sf"/>
</dbReference>
<gene>
    <name evidence="3" type="ORF">UFOPK3773_00232</name>
    <name evidence="4" type="ORF">UFOPK3992_00052</name>
</gene>
<dbReference type="InterPro" id="IPR020084">
    <property type="entry name" value="NUDIX_hydrolase_CS"/>
</dbReference>
<dbReference type="GO" id="GO:0016787">
    <property type="term" value="F:hydrolase activity"/>
    <property type="evidence" value="ECO:0007669"/>
    <property type="project" value="UniProtKB-KW"/>
</dbReference>
<feature type="domain" description="Nudix hydrolase" evidence="2">
    <location>
        <begin position="1"/>
        <end position="137"/>
    </location>
</feature>
<dbReference type="Gene3D" id="3.90.79.10">
    <property type="entry name" value="Nucleoside Triphosphate Pyrophosphohydrolase"/>
    <property type="match status" value="1"/>
</dbReference>
<dbReference type="PANTHER" id="PTHR43736">
    <property type="entry name" value="ADP-RIBOSE PYROPHOSPHATASE"/>
    <property type="match status" value="1"/>
</dbReference>
<evidence type="ECO:0000313" key="4">
    <source>
        <dbReference type="EMBL" id="CAB4991157.1"/>
    </source>
</evidence>
<sequence length="169" mass="18176">MVRVEETSAGGLVLRMHAGGAEAALIGRLDRRRRLVWSMPKGHVEEGETAEMAAVREAAEETGIISRVVAPLGVIDFWFVAEGRRIHKTVHHFLLEATGGELSDEDIEVEEVAWVPIEELPSRLGYADERRLLSRVPDLLGTAGFTVDASALLSTRPTPRGGSAGVGGA</sequence>
<accession>A0A6J7NDD3</accession>
<dbReference type="CDD" id="cd03673">
    <property type="entry name" value="NUDIX_Ap6A_hydrolase"/>
    <property type="match status" value="1"/>
</dbReference>
<dbReference type="Pfam" id="PF00293">
    <property type="entry name" value="NUDIX"/>
    <property type="match status" value="1"/>
</dbReference>
<dbReference type="SUPFAM" id="SSF55811">
    <property type="entry name" value="Nudix"/>
    <property type="match status" value="1"/>
</dbReference>
<dbReference type="EMBL" id="CAFBNF010000012">
    <property type="protein sequence ID" value="CAB4930834.1"/>
    <property type="molecule type" value="Genomic_DNA"/>
</dbReference>
<dbReference type="EMBL" id="CAFBOZ010000004">
    <property type="protein sequence ID" value="CAB4991157.1"/>
    <property type="molecule type" value="Genomic_DNA"/>
</dbReference>
<evidence type="ECO:0000313" key="3">
    <source>
        <dbReference type="EMBL" id="CAB4930834.1"/>
    </source>
</evidence>